<proteinExistence type="predicted"/>
<dbReference type="AlphaFoldDB" id="A0AAP6DWE3"/>
<dbReference type="EMBL" id="JAUTFT010000010">
    <property type="protein sequence ID" value="MDW8635266.1"/>
    <property type="molecule type" value="Genomic_DNA"/>
</dbReference>
<comment type="caution">
    <text evidence="1">The sequence shown here is derived from an EMBL/GenBank/DDBJ whole genome shotgun (WGS) entry which is preliminary data.</text>
</comment>
<gene>
    <name evidence="1" type="ORF">Q7V77_05970</name>
</gene>
<reference evidence="1" key="1">
    <citation type="submission" date="2023-07" db="EMBL/GenBank/DDBJ databases">
        <title>Characterization of virulence traits, antimicrobial resistance genes carried by mobile genetic elements and competence in Streptococcus suis strains isolated in France.</title>
        <authorList>
            <person name="Dechene-Tempier M."/>
            <person name="Marois-Crehan C."/>
            <person name="De Boisseson C."/>
            <person name="Lucas P."/>
            <person name="Bougeard S."/>
            <person name="Libante V."/>
            <person name="Payot S."/>
        </authorList>
    </citation>
    <scope>NUCLEOTIDE SEQUENCE</scope>
    <source>
        <strain evidence="1">1532</strain>
    </source>
</reference>
<accession>A0AAP6DWE3</accession>
<dbReference type="Proteomes" id="UP001272448">
    <property type="component" value="Unassembled WGS sequence"/>
</dbReference>
<sequence>MAKHEFGIMDIAPTLKQEYNKYEPEKYHCISVEDEYIESLLKELSVIPCYWHSLQQEERGLAYYGITIIPPRSLKDFISVIDSKTQFNELKDLLRKADNENKFVIHFGI</sequence>
<protein>
    <submittedName>
        <fullName evidence="1">Uncharacterized protein</fullName>
    </submittedName>
</protein>
<dbReference type="RefSeq" id="WP_074392709.1">
    <property type="nucleotide sequence ID" value="NZ_CP134488.1"/>
</dbReference>
<organism evidence="1 2">
    <name type="scientific">Streptococcus suis</name>
    <dbReference type="NCBI Taxonomy" id="1307"/>
    <lineage>
        <taxon>Bacteria</taxon>
        <taxon>Bacillati</taxon>
        <taxon>Bacillota</taxon>
        <taxon>Bacilli</taxon>
        <taxon>Lactobacillales</taxon>
        <taxon>Streptococcaceae</taxon>
        <taxon>Streptococcus</taxon>
    </lineage>
</organism>
<name>A0AAP6DWE3_STRSU</name>
<evidence type="ECO:0000313" key="2">
    <source>
        <dbReference type="Proteomes" id="UP001272448"/>
    </source>
</evidence>
<evidence type="ECO:0000313" key="1">
    <source>
        <dbReference type="EMBL" id="MDW8635266.1"/>
    </source>
</evidence>